<proteinExistence type="predicted"/>
<evidence type="ECO:0000313" key="2">
    <source>
        <dbReference type="Proteomes" id="UP000199662"/>
    </source>
</evidence>
<dbReference type="STRING" id="84035.SAMN05660742_10588"/>
<protein>
    <submittedName>
        <fullName evidence="1">Uncharacterized protein</fullName>
    </submittedName>
</protein>
<dbReference type="AlphaFoldDB" id="A0A1H6XE39"/>
<reference evidence="1 2" key="1">
    <citation type="submission" date="2016-10" db="EMBL/GenBank/DDBJ databases">
        <authorList>
            <person name="de Groot N.N."/>
        </authorList>
    </citation>
    <scope>NUCLEOTIDE SEQUENCE [LARGE SCALE GENOMIC DNA]</scope>
    <source>
        <strain evidence="1 2">DSM 2179</strain>
    </source>
</reference>
<sequence>MENQVQPENITNQLLNVFNYAFVESAPYSFFVPKKEKYVAVHVTKKIYTCLACAKQVEVKYHEAGVVYFSKERFEKQRAVYEKKALPFLSEKDLQAEKEFIYQETGYCEQCAPKVLLTGDAKQKIYNICQDIHKEDELLLVEAKVCMENQLKKWLNTFMKPSQITQYDLSSYSALKDLVCAAILDDTIGVENCLISYKNKIGKMIADTEKLLVDMPEKWSIHAARSTAIYESMSDELYHEYTVVFPEKNTIPQDFFIQRAIEKIRIEMFLKQSRVSSVEQLMLEAGFENAWIDLLIDHIATFEK</sequence>
<name>A0A1H6XE39_9FIRM</name>
<dbReference type="RefSeq" id="WP_091830245.1">
    <property type="nucleotide sequence ID" value="NZ_FNZK01000005.1"/>
</dbReference>
<gene>
    <name evidence="1" type="ORF">SAMN05660742_10588</name>
</gene>
<dbReference type="EMBL" id="FNZK01000005">
    <property type="protein sequence ID" value="SEJ27411.1"/>
    <property type="molecule type" value="Genomic_DNA"/>
</dbReference>
<dbReference type="Proteomes" id="UP000199662">
    <property type="component" value="Unassembled WGS sequence"/>
</dbReference>
<keyword evidence="2" id="KW-1185">Reference proteome</keyword>
<accession>A0A1H6XE39</accession>
<evidence type="ECO:0000313" key="1">
    <source>
        <dbReference type="EMBL" id="SEJ27411.1"/>
    </source>
</evidence>
<organism evidence="1 2">
    <name type="scientific">Propionispira arboris</name>
    <dbReference type="NCBI Taxonomy" id="84035"/>
    <lineage>
        <taxon>Bacteria</taxon>
        <taxon>Bacillati</taxon>
        <taxon>Bacillota</taxon>
        <taxon>Negativicutes</taxon>
        <taxon>Selenomonadales</taxon>
        <taxon>Selenomonadaceae</taxon>
        <taxon>Propionispira</taxon>
    </lineage>
</organism>